<feature type="transmembrane region" description="Helical" evidence="7">
    <location>
        <begin position="225"/>
        <end position="247"/>
    </location>
</feature>
<comment type="caution">
    <text evidence="9">The sequence shown here is derived from an EMBL/GenBank/DDBJ whole genome shotgun (WGS) entry which is preliminary data.</text>
</comment>
<keyword evidence="10" id="KW-1185">Reference proteome</keyword>
<evidence type="ECO:0000256" key="6">
    <source>
        <dbReference type="ARBA" id="ARBA00023136"/>
    </source>
</evidence>
<feature type="transmembrane region" description="Helical" evidence="7">
    <location>
        <begin position="285"/>
        <end position="307"/>
    </location>
</feature>
<feature type="transmembrane region" description="Helical" evidence="7">
    <location>
        <begin position="129"/>
        <end position="146"/>
    </location>
</feature>
<keyword evidence="4 7" id="KW-0812">Transmembrane</keyword>
<gene>
    <name evidence="9" type="ORF">HGB44_15435</name>
</gene>
<dbReference type="EMBL" id="JAAXPG010000013">
    <property type="protein sequence ID" value="NKY99042.1"/>
    <property type="molecule type" value="Genomic_DNA"/>
</dbReference>
<dbReference type="PANTHER" id="PTHR43005:SF1">
    <property type="entry name" value="SPERMIDINE_PUTRESCINE TRANSPORT SYSTEM PERMEASE PROTEIN"/>
    <property type="match status" value="1"/>
</dbReference>
<keyword evidence="5 7" id="KW-1133">Transmembrane helix</keyword>
<dbReference type="GO" id="GO:0055085">
    <property type="term" value="P:transmembrane transport"/>
    <property type="evidence" value="ECO:0007669"/>
    <property type="project" value="InterPro"/>
</dbReference>
<dbReference type="PANTHER" id="PTHR43005">
    <property type="entry name" value="BLR7065 PROTEIN"/>
    <property type="match status" value="1"/>
</dbReference>
<protein>
    <submittedName>
        <fullName evidence="9">Sugar ABC transporter permease</fullName>
    </submittedName>
</protein>
<dbReference type="Proteomes" id="UP000553209">
    <property type="component" value="Unassembled WGS sequence"/>
</dbReference>
<evidence type="ECO:0000256" key="1">
    <source>
        <dbReference type="ARBA" id="ARBA00004651"/>
    </source>
</evidence>
<organism evidence="9 10">
    <name type="scientific">Nocardiopsis alborubida</name>
    <dbReference type="NCBI Taxonomy" id="146802"/>
    <lineage>
        <taxon>Bacteria</taxon>
        <taxon>Bacillati</taxon>
        <taxon>Actinomycetota</taxon>
        <taxon>Actinomycetes</taxon>
        <taxon>Streptosporangiales</taxon>
        <taxon>Nocardiopsidaceae</taxon>
        <taxon>Nocardiopsis</taxon>
    </lineage>
</organism>
<keyword evidence="3" id="KW-1003">Cell membrane</keyword>
<keyword evidence="2 7" id="KW-0813">Transport</keyword>
<reference evidence="9 10" key="1">
    <citation type="submission" date="2020-04" db="EMBL/GenBank/DDBJ databases">
        <title>MicrobeNet Type strains.</title>
        <authorList>
            <person name="Nicholson A.C."/>
        </authorList>
    </citation>
    <scope>NUCLEOTIDE SEQUENCE [LARGE SCALE GENOMIC DNA]</scope>
    <source>
        <strain evidence="9 10">ATCC 23612</strain>
    </source>
</reference>
<evidence type="ECO:0000256" key="2">
    <source>
        <dbReference type="ARBA" id="ARBA00022448"/>
    </source>
</evidence>
<evidence type="ECO:0000256" key="4">
    <source>
        <dbReference type="ARBA" id="ARBA00022692"/>
    </source>
</evidence>
<evidence type="ECO:0000256" key="7">
    <source>
        <dbReference type="RuleBase" id="RU363032"/>
    </source>
</evidence>
<dbReference type="RefSeq" id="WP_061079356.1">
    <property type="nucleotide sequence ID" value="NZ_JAAXPG010000013.1"/>
</dbReference>
<evidence type="ECO:0000256" key="5">
    <source>
        <dbReference type="ARBA" id="ARBA00022989"/>
    </source>
</evidence>
<feature type="transmembrane region" description="Helical" evidence="7">
    <location>
        <begin position="179"/>
        <end position="204"/>
    </location>
</feature>
<feature type="transmembrane region" description="Helical" evidence="7">
    <location>
        <begin position="92"/>
        <end position="117"/>
    </location>
</feature>
<evidence type="ECO:0000313" key="10">
    <source>
        <dbReference type="Proteomes" id="UP000553209"/>
    </source>
</evidence>
<feature type="transmembrane region" description="Helical" evidence="7">
    <location>
        <begin position="32"/>
        <end position="51"/>
    </location>
</feature>
<dbReference type="InterPro" id="IPR000515">
    <property type="entry name" value="MetI-like"/>
</dbReference>
<evidence type="ECO:0000313" key="9">
    <source>
        <dbReference type="EMBL" id="NKY99042.1"/>
    </source>
</evidence>
<dbReference type="PROSITE" id="PS50928">
    <property type="entry name" value="ABC_TM1"/>
    <property type="match status" value="1"/>
</dbReference>
<dbReference type="Pfam" id="PF00528">
    <property type="entry name" value="BPD_transp_1"/>
    <property type="match status" value="1"/>
</dbReference>
<dbReference type="GO" id="GO:0005886">
    <property type="term" value="C:plasma membrane"/>
    <property type="evidence" value="ECO:0007669"/>
    <property type="project" value="UniProtKB-SubCell"/>
</dbReference>
<dbReference type="CDD" id="cd06261">
    <property type="entry name" value="TM_PBP2"/>
    <property type="match status" value="1"/>
</dbReference>
<evidence type="ECO:0000256" key="3">
    <source>
        <dbReference type="ARBA" id="ARBA00022475"/>
    </source>
</evidence>
<dbReference type="Gene3D" id="1.10.3720.10">
    <property type="entry name" value="MetI-like"/>
    <property type="match status" value="1"/>
</dbReference>
<accession>A0A7X6MD24</accession>
<keyword evidence="6 7" id="KW-0472">Membrane</keyword>
<proteinExistence type="inferred from homology"/>
<dbReference type="SUPFAM" id="SSF161098">
    <property type="entry name" value="MetI-like"/>
    <property type="match status" value="1"/>
</dbReference>
<dbReference type="AlphaFoldDB" id="A0A7X6MD24"/>
<sequence>MTTTTTTTATTTATAAAGTAPARRGRQNLAKWLFVAPALLYMLLFFGYPLVRNVVMSFQDYTFSTYFTGEAPFNGLDNWRAVFANELFGASLWHTLLFTLGSLAGQFCIGMALAVFFSRRFPLSGIMRSLLLLPWLIPMVVAGTVWRRVLDQETGVLNESLQALQITSSAVPWLSSPDFALLSVVLVNIWIGIPFNMVILYGGLQEIPAELREAAVLDGAGPLRTFFGVTLPLLRPVVTVVLVLGFMSTVKILDLILALTNGGPAHSTETLGTLTYQLSFLQLDFGQGAVVGNVLILVSMVFAVIYLRANRGGVTR</sequence>
<comment type="subcellular location">
    <subcellularLocation>
        <location evidence="1 7">Cell membrane</location>
        <topology evidence="1 7">Multi-pass membrane protein</topology>
    </subcellularLocation>
</comment>
<feature type="domain" description="ABC transmembrane type-1" evidence="8">
    <location>
        <begin position="92"/>
        <end position="306"/>
    </location>
</feature>
<comment type="similarity">
    <text evidence="7">Belongs to the binding-protein-dependent transport system permease family.</text>
</comment>
<dbReference type="InterPro" id="IPR035906">
    <property type="entry name" value="MetI-like_sf"/>
</dbReference>
<name>A0A7X6MD24_9ACTN</name>
<evidence type="ECO:0000259" key="8">
    <source>
        <dbReference type="PROSITE" id="PS50928"/>
    </source>
</evidence>